<dbReference type="InterPro" id="IPR029063">
    <property type="entry name" value="SAM-dependent_MTases_sf"/>
</dbReference>
<feature type="transmembrane region" description="Helical" evidence="2">
    <location>
        <begin position="76"/>
        <end position="97"/>
    </location>
</feature>
<gene>
    <name evidence="4" type="ORF">SAMN02745973_01971</name>
</gene>
<dbReference type="CDD" id="cd05237">
    <property type="entry name" value="UDP_invert_4-6DH_SDR_e"/>
    <property type="match status" value="1"/>
</dbReference>
<reference evidence="4 5" key="1">
    <citation type="submission" date="2017-02" db="EMBL/GenBank/DDBJ databases">
        <authorList>
            <person name="Peterson S.W."/>
        </authorList>
    </citation>
    <scope>NUCLEOTIDE SEQUENCE [LARGE SCALE GENOMIC DNA]</scope>
    <source>
        <strain evidence="4 5">DSM 15102</strain>
    </source>
</reference>
<sequence>MQALKRQLILIISDILLTNLAFLLSALLILPIQQFTSVLLGYFWEIALFITMVRILTNYIFGLYSSLWRYASIDELFKVIVSVTVGSVMNFVFLHLIRQSYPFAMYASIWMLNLFFIAGSRFTYRALRKSLHKKYKKNIQQKNVLIYGAGDAGVLVLNELRRHPEMGMHPVVMIDDDPAKYKRKVNGILVFGARDKIQDAVKKYQVEEILIALPSVTKQEHKQIIEICKGTGCKLKTLPGVYELINGKVDIKKIREVNIEDLLGREPVKLNSKEISEYLKGETILVTGGGGTIGSEICRQISYFQPKKLMIFDIYENNAYSLQLELKKKHPDLDLEVLIGSVRDKGRLDFIFQTYRPTVVFHAAAHKHVPLMEDSPTEAIKNNVFGTINVAEAAKIYQAKKFVLISTDKAVNPTNIMGATKRIAEIVIQMMDRHSKNTDYVAVRFGNVLGSNGSVIPIFKKQIAEGGPVTVTHPDIIRYFMTITEASQLVLQAGAMAKGGEIFILDMGEPVKILDLAKDLIKLSGFTPDEDIKIEFTGLRPGEKLYEELLIAEEGLQATKHKKILISKPIDYSYQEFVQELAKLKEVITKDAVQEIPKVIKKIVPTFQFDDRHKRQNSKKEKEEI</sequence>
<dbReference type="Gene3D" id="3.40.50.720">
    <property type="entry name" value="NAD(P)-binding Rossmann-like Domain"/>
    <property type="match status" value="2"/>
</dbReference>
<dbReference type="PANTHER" id="PTHR43318">
    <property type="entry name" value="UDP-N-ACETYLGLUCOSAMINE 4,6-DEHYDRATASE"/>
    <property type="match status" value="1"/>
</dbReference>
<evidence type="ECO:0000313" key="4">
    <source>
        <dbReference type="EMBL" id="SJZ87799.1"/>
    </source>
</evidence>
<dbReference type="InterPro" id="IPR003869">
    <property type="entry name" value="Polysac_CapD-like"/>
</dbReference>
<dbReference type="SUPFAM" id="SSF51735">
    <property type="entry name" value="NAD(P)-binding Rossmann-fold domains"/>
    <property type="match status" value="1"/>
</dbReference>
<keyword evidence="2" id="KW-0472">Membrane</keyword>
<feature type="transmembrane region" description="Helical" evidence="2">
    <location>
        <begin position="7"/>
        <end position="30"/>
    </location>
</feature>
<accession>A0A1T4P8M3</accession>
<comment type="similarity">
    <text evidence="1">Belongs to the polysaccharide synthase family.</text>
</comment>
<dbReference type="Pfam" id="PF13727">
    <property type="entry name" value="CoA_binding_3"/>
    <property type="match status" value="1"/>
</dbReference>
<dbReference type="InterPro" id="IPR051203">
    <property type="entry name" value="Polysaccharide_Synthase-Rel"/>
</dbReference>
<keyword evidence="5" id="KW-1185">Reference proteome</keyword>
<dbReference type="Proteomes" id="UP000196365">
    <property type="component" value="Unassembled WGS sequence"/>
</dbReference>
<dbReference type="SUPFAM" id="SSF53335">
    <property type="entry name" value="S-adenosyl-L-methionine-dependent methyltransferases"/>
    <property type="match status" value="1"/>
</dbReference>
<dbReference type="Pfam" id="PF02719">
    <property type="entry name" value="Polysacc_synt_2"/>
    <property type="match status" value="1"/>
</dbReference>
<proteinExistence type="inferred from homology"/>
<protein>
    <submittedName>
        <fullName evidence="4">NDP-sugar epimerase, includes UDP-GlcNAc-inverting 4,6-dehydratase FlaA1 and capsular polysaccharide biosynthesis protein EpsC</fullName>
    </submittedName>
</protein>
<keyword evidence="2" id="KW-0812">Transmembrane</keyword>
<keyword evidence="2" id="KW-1133">Transmembrane helix</keyword>
<dbReference type="InterPro" id="IPR036291">
    <property type="entry name" value="NAD(P)-bd_dom_sf"/>
</dbReference>
<dbReference type="PANTHER" id="PTHR43318:SF1">
    <property type="entry name" value="POLYSACCHARIDE BIOSYNTHESIS PROTEIN EPSC-RELATED"/>
    <property type="match status" value="1"/>
</dbReference>
<feature type="domain" description="Polysaccharide biosynthesis protein CapD-like" evidence="3">
    <location>
        <begin position="284"/>
        <end position="567"/>
    </location>
</feature>
<dbReference type="EMBL" id="FUWV01000015">
    <property type="protein sequence ID" value="SJZ87799.1"/>
    <property type="molecule type" value="Genomic_DNA"/>
</dbReference>
<evidence type="ECO:0000259" key="3">
    <source>
        <dbReference type="Pfam" id="PF02719"/>
    </source>
</evidence>
<dbReference type="OrthoDB" id="9803111at2"/>
<evidence type="ECO:0000256" key="1">
    <source>
        <dbReference type="ARBA" id="ARBA00007430"/>
    </source>
</evidence>
<feature type="transmembrane region" description="Helical" evidence="2">
    <location>
        <begin position="42"/>
        <end position="64"/>
    </location>
</feature>
<evidence type="ECO:0000256" key="2">
    <source>
        <dbReference type="SAM" id="Phobius"/>
    </source>
</evidence>
<feature type="transmembrane region" description="Helical" evidence="2">
    <location>
        <begin position="103"/>
        <end position="124"/>
    </location>
</feature>
<organism evidence="4 5">
    <name type="scientific">Garciella nitratireducens DSM 15102</name>
    <dbReference type="NCBI Taxonomy" id="1121911"/>
    <lineage>
        <taxon>Bacteria</taxon>
        <taxon>Bacillati</taxon>
        <taxon>Bacillota</taxon>
        <taxon>Clostridia</taxon>
        <taxon>Eubacteriales</taxon>
        <taxon>Eubacteriaceae</taxon>
        <taxon>Garciella</taxon>
    </lineage>
</organism>
<dbReference type="RefSeq" id="WP_087679328.1">
    <property type="nucleotide sequence ID" value="NZ_FUWV01000015.1"/>
</dbReference>
<dbReference type="AlphaFoldDB" id="A0A1T4P8M3"/>
<name>A0A1T4P8M3_9FIRM</name>
<evidence type="ECO:0000313" key="5">
    <source>
        <dbReference type="Proteomes" id="UP000196365"/>
    </source>
</evidence>